<evidence type="ECO:0000313" key="2">
    <source>
        <dbReference type="EMBL" id="BAD02132.1"/>
    </source>
</evidence>
<evidence type="ECO:0000313" key="1">
    <source>
        <dbReference type="EMBL" id="BAD02073.1"/>
    </source>
</evidence>
<protein>
    <submittedName>
        <fullName evidence="1">Slr6016 protein</fullName>
    </submittedName>
    <submittedName>
        <fullName evidence="2">Slr6075 protein</fullName>
    </submittedName>
</protein>
<dbReference type="InParanoid" id="Q6YRS9"/>
<dbReference type="Proteomes" id="UP000001425">
    <property type="component" value="Plasmid pSYSX"/>
</dbReference>
<gene>
    <name evidence="1" type="ordered locus">slr6016</name>
    <name evidence="2" type="ordered locus">slr6075</name>
</gene>
<keyword evidence="2" id="KW-0614">Plasmid</keyword>
<sequence>MTRLFNLESYPEICKYTQIFGESLSLNSPNIPFAYRDFLNTYKDRHFISPANLSSYYSNTIVRGEYKPQFLGDQLDDQQEGDLVIVRDIDVLSLQNLDCPYIYASAYRYWNYVTQLQNIAKENKPLVIYDLDSLPCSYYLPISFQSHPNCSYSIPILDIRTPENYESLRLPFDPSNVYDTICEILAQYVIASDPNFVGIESSYLTQYLKKINVFNIIKNCLISNPNQEIVSLLIDFSNVDNTNLYLKAELPLTIVENIVSSVILVPRLKEIVQNNCEYNFVLISQYNCLSNFRLSLESHFSLPDISHSEFSKIWQEKQSQEFPLYGQFLDLITFQLANQISINVPSESERTNICYEGERKFHTFIGQYTIPSGETKSSFRIDKPQVILPIKINGKLIIKNEIEQVYIINNQFFEQTPSLSVEIHFSLMLGKPLLLEIFEVYSDQKLGHKLNAKLEDRPEIKLGFIPIQNIIEGRKTKENNATTNLCLNLKFISDFSHGLDEIAKALHAYIKQSSKNIKLRTDLKLSKIQSIVRSNYLSFLKNDALQHVSTNSSNEIVSEITNKIISSEIKLLLQKALFTLGQRHPNTEGKERGQIFNIYNDNLLLIGKQYKIAAIQDFDFLFDYLKNSPCFSEHVKVIARIAYDSNFQQKYFALFETHLPKNNNNNNFYYEYDSYLWGYARILMWYLDYNLNETNILLFKRHFNLIASHALSDHSRNSYYQDALISLIYLLSFREFDSTFCEIGSLEYNLGIKLCEKLSFHPVLSKQVDINKSLNQIFYEFLNGTATGDDMDNLIKAEFK</sequence>
<dbReference type="EMBL" id="AP006585">
    <property type="protein sequence ID" value="BAD02132.1"/>
    <property type="molecule type" value="Genomic_DNA"/>
</dbReference>
<dbReference type="AlphaFoldDB" id="Q6YRS9"/>
<organism evidence="2 3">
    <name type="scientific">Synechocystis sp. (strain ATCC 27184 / PCC 6803 / Kazusa)</name>
    <dbReference type="NCBI Taxonomy" id="1111708"/>
    <lineage>
        <taxon>Bacteria</taxon>
        <taxon>Bacillati</taxon>
        <taxon>Cyanobacteriota</taxon>
        <taxon>Cyanophyceae</taxon>
        <taxon>Synechococcales</taxon>
        <taxon>Merismopediaceae</taxon>
        <taxon>Synechocystis</taxon>
    </lineage>
</organism>
<name>Q6YRS9_SYNY3</name>
<keyword evidence="3" id="KW-1185">Reference proteome</keyword>
<dbReference type="EnsemblBacteria" id="BAD02073">
    <property type="protein sequence ID" value="BAD02073"/>
    <property type="gene ID" value="BAD02073"/>
</dbReference>
<reference evidence="2 3" key="1">
    <citation type="journal article" date="2003" name="DNA Res.">
        <title>Structural analysis of four large plasmids harboring in a unicellular cyanobacterium, Synechocystis sp. PCC 6803.</title>
        <authorList>
            <person name="Kaneko T."/>
            <person name="Nakamura Y."/>
            <person name="Sasamoto S."/>
            <person name="Watanabe A."/>
            <person name="Kohara M."/>
            <person name="Matsumoto M."/>
            <person name="Shimpo S."/>
            <person name="Yamada M."/>
            <person name="Tabata S."/>
        </authorList>
    </citation>
    <scope>NUCLEOTIDE SEQUENCE [LARGE SCALE GENOMIC DNA]</scope>
    <source>
        <strain evidence="2">PCC 6803</strain>
        <strain evidence="3">PCC 6803 / Kazusa</strain>
        <plasmid evidence="3">Plasmid pSYSX</plasmid>
    </source>
</reference>
<dbReference type="EMBL" id="AP006585">
    <property type="protein sequence ID" value="BAD02073.1"/>
    <property type="molecule type" value="Genomic_DNA"/>
</dbReference>
<proteinExistence type="predicted"/>
<geneLocation type="plasmid" evidence="2 3">
    <name>pSYSX</name>
</geneLocation>
<accession>Q6YRS9</accession>
<dbReference type="EnsemblBacteria" id="BAD02132">
    <property type="protein sequence ID" value="BAD02132"/>
    <property type="gene ID" value="BAD02132"/>
</dbReference>
<dbReference type="KEGG" id="syn:slr6075"/>
<evidence type="ECO:0000313" key="3">
    <source>
        <dbReference type="Proteomes" id="UP000001425"/>
    </source>
</evidence>
<dbReference type="KEGG" id="syn:slr6016"/>